<evidence type="ECO:0000256" key="5">
    <source>
        <dbReference type="ARBA" id="ARBA00022676"/>
    </source>
</evidence>
<dbReference type="GO" id="GO:0031501">
    <property type="term" value="C:mannosyltransferase complex"/>
    <property type="evidence" value="ECO:0007669"/>
    <property type="project" value="TreeGrafter"/>
</dbReference>
<evidence type="ECO:0000313" key="13">
    <source>
        <dbReference type="Proteomes" id="UP000605970"/>
    </source>
</evidence>
<dbReference type="OrthoDB" id="10252502at2759"/>
<accession>A0A8T0A1S6</accession>
<feature type="transmembrane region" description="Helical" evidence="11">
    <location>
        <begin position="6"/>
        <end position="28"/>
    </location>
</feature>
<evidence type="ECO:0000313" key="12">
    <source>
        <dbReference type="EMBL" id="KAF7639053.1"/>
    </source>
</evidence>
<feature type="transmembrane region" description="Helical" evidence="11">
    <location>
        <begin position="58"/>
        <end position="75"/>
    </location>
</feature>
<keyword evidence="9 11" id="KW-1133">Transmembrane helix</keyword>
<evidence type="ECO:0000256" key="11">
    <source>
        <dbReference type="RuleBase" id="RU363112"/>
    </source>
</evidence>
<comment type="caution">
    <text evidence="12">The sequence shown here is derived from an EMBL/GenBank/DDBJ whole genome shotgun (WGS) entry which is preliminary data.</text>
</comment>
<evidence type="ECO:0000256" key="3">
    <source>
        <dbReference type="ARBA" id="ARBA00008698"/>
    </source>
</evidence>
<dbReference type="EC" id="2.4.1.-" evidence="11"/>
<dbReference type="GO" id="GO:0000009">
    <property type="term" value="F:alpha-1,6-mannosyltransferase activity"/>
    <property type="evidence" value="ECO:0007669"/>
    <property type="project" value="InterPro"/>
</dbReference>
<organism evidence="12 13">
    <name type="scientific">Meloidogyne graminicola</name>
    <dbReference type="NCBI Taxonomy" id="189291"/>
    <lineage>
        <taxon>Eukaryota</taxon>
        <taxon>Metazoa</taxon>
        <taxon>Ecdysozoa</taxon>
        <taxon>Nematoda</taxon>
        <taxon>Chromadorea</taxon>
        <taxon>Rhabditida</taxon>
        <taxon>Tylenchina</taxon>
        <taxon>Tylenchomorpha</taxon>
        <taxon>Tylenchoidea</taxon>
        <taxon>Meloidogynidae</taxon>
        <taxon>Meloidogyninae</taxon>
        <taxon>Meloidogyne</taxon>
    </lineage>
</organism>
<evidence type="ECO:0000256" key="7">
    <source>
        <dbReference type="ARBA" id="ARBA00022692"/>
    </source>
</evidence>
<evidence type="ECO:0000256" key="6">
    <source>
        <dbReference type="ARBA" id="ARBA00022679"/>
    </source>
</evidence>
<comment type="subcellular location">
    <subcellularLocation>
        <location evidence="1 11">Endoplasmic reticulum membrane</location>
        <topology evidence="1 11">Multi-pass membrane protein</topology>
    </subcellularLocation>
</comment>
<evidence type="ECO:0000256" key="4">
    <source>
        <dbReference type="ARBA" id="ARBA00022502"/>
    </source>
</evidence>
<evidence type="ECO:0000256" key="8">
    <source>
        <dbReference type="ARBA" id="ARBA00022824"/>
    </source>
</evidence>
<dbReference type="AlphaFoldDB" id="A0A8T0A1S6"/>
<keyword evidence="5 11" id="KW-0328">Glycosyltransferase</keyword>
<gene>
    <name evidence="12" type="ORF">Mgra_00001580</name>
</gene>
<reference evidence="12" key="1">
    <citation type="journal article" date="2020" name="Ecol. Evol.">
        <title>Genome structure and content of the rice root-knot nematode (Meloidogyne graminicola).</title>
        <authorList>
            <person name="Phan N.T."/>
            <person name="Danchin E.G.J."/>
            <person name="Klopp C."/>
            <person name="Perfus-Barbeoch L."/>
            <person name="Kozlowski D.K."/>
            <person name="Koutsovoulos G.D."/>
            <person name="Lopez-Roques C."/>
            <person name="Bouchez O."/>
            <person name="Zahm M."/>
            <person name="Besnard G."/>
            <person name="Bellafiore S."/>
        </authorList>
    </citation>
    <scope>NUCLEOTIDE SEQUENCE</scope>
    <source>
        <strain evidence="12">VN-18</strain>
    </source>
</reference>
<feature type="transmembrane region" description="Helical" evidence="11">
    <location>
        <begin position="371"/>
        <end position="392"/>
    </location>
</feature>
<comment type="similarity">
    <text evidence="3 11">Belongs to the PIGV family.</text>
</comment>
<keyword evidence="10 11" id="KW-0472">Membrane</keyword>
<dbReference type="GO" id="GO:0004376">
    <property type="term" value="F:GPI mannosyltransferase activity"/>
    <property type="evidence" value="ECO:0007669"/>
    <property type="project" value="InterPro"/>
</dbReference>
<feature type="transmembrane region" description="Helical" evidence="11">
    <location>
        <begin position="35"/>
        <end position="52"/>
    </location>
</feature>
<dbReference type="PANTHER" id="PTHR12468:SF2">
    <property type="entry name" value="GPI MANNOSYLTRANSFERASE 2"/>
    <property type="match status" value="1"/>
</dbReference>
<protein>
    <recommendedName>
        <fullName evidence="11">GPI mannosyltransferase 2</fullName>
        <ecNumber evidence="11">2.4.1.-</ecNumber>
    </recommendedName>
</protein>
<keyword evidence="4 11" id="KW-0337">GPI-anchor biosynthesis</keyword>
<evidence type="ECO:0000256" key="1">
    <source>
        <dbReference type="ARBA" id="ARBA00004477"/>
    </source>
</evidence>
<keyword evidence="7 11" id="KW-0812">Transmembrane</keyword>
<evidence type="ECO:0000256" key="10">
    <source>
        <dbReference type="ARBA" id="ARBA00023136"/>
    </source>
</evidence>
<sequence>MLIAGILLNNILFVINGMLLFRLALFLNGGNMKEAILAVYIHCWCPASIFYSSLYSESIYSTFTFIGLILLYSPTTFPSRHNLLVASAVFSFAFLTRSNGLTNIGFIAFPLLLDSFIFIGRQLPNENGGKHELQRYQQLEFREWSFNLVKRFLTNFLFGLICFAFNVYPLRVFEFSVHDKFCTLFGGQYINLHIKNYLNSEVALSREIVLPGELTKLYWCNESFSLSNNFLLPNYYQFIQQKYWDVGLFTYWKWQKFPLFLIAAPTLWLAIYGFIKQTFQLLSTDLRPIPEILIDRNSQIPFACHILLLALSGIFFYNVEVSIRLLYSSSPFLYLVLARIINNQTIEQQKIDDLMHSNILPFLRGYMRKGFWPFLIFCYLFGYFIFGTMLHVNW</sequence>
<feature type="transmembrane region" description="Helical" evidence="11">
    <location>
        <begin position="300"/>
        <end position="319"/>
    </location>
</feature>
<dbReference type="Pfam" id="PF04188">
    <property type="entry name" value="Mannosyl_trans2"/>
    <property type="match status" value="1"/>
</dbReference>
<dbReference type="GO" id="GO:0005789">
    <property type="term" value="C:endoplasmic reticulum membrane"/>
    <property type="evidence" value="ECO:0007669"/>
    <property type="project" value="UniProtKB-SubCell"/>
</dbReference>
<dbReference type="PANTHER" id="PTHR12468">
    <property type="entry name" value="GPI MANNOSYLTRANSFERASE 2"/>
    <property type="match status" value="1"/>
</dbReference>
<dbReference type="EMBL" id="JABEBT010000008">
    <property type="protein sequence ID" value="KAF7639053.1"/>
    <property type="molecule type" value="Genomic_DNA"/>
</dbReference>
<name>A0A8T0A1S6_9BILA</name>
<keyword evidence="8 11" id="KW-0256">Endoplasmic reticulum</keyword>
<proteinExistence type="inferred from homology"/>
<dbReference type="InterPro" id="IPR007315">
    <property type="entry name" value="PIG-V/Gpi18"/>
</dbReference>
<comment type="function">
    <text evidence="11">Mannosyltransferase involved in glycosylphosphatidylinositol-anchor biosynthesis.</text>
</comment>
<evidence type="ECO:0000256" key="9">
    <source>
        <dbReference type="ARBA" id="ARBA00022989"/>
    </source>
</evidence>
<dbReference type="Proteomes" id="UP000605970">
    <property type="component" value="Unassembled WGS sequence"/>
</dbReference>
<feature type="transmembrane region" description="Helical" evidence="11">
    <location>
        <begin position="104"/>
        <end position="120"/>
    </location>
</feature>
<feature type="non-terminal residue" evidence="12">
    <location>
        <position position="394"/>
    </location>
</feature>
<keyword evidence="6 11" id="KW-0808">Transferase</keyword>
<feature type="transmembrane region" description="Helical" evidence="11">
    <location>
        <begin position="257"/>
        <end position="279"/>
    </location>
</feature>
<dbReference type="GO" id="GO:0006506">
    <property type="term" value="P:GPI anchor biosynthetic process"/>
    <property type="evidence" value="ECO:0007669"/>
    <property type="project" value="UniProtKB-KW"/>
</dbReference>
<feature type="transmembrane region" description="Helical" evidence="11">
    <location>
        <begin position="152"/>
        <end position="170"/>
    </location>
</feature>
<dbReference type="EMBL" id="JABEBT010000008">
    <property type="protein sequence ID" value="KAF7639054.1"/>
    <property type="molecule type" value="Genomic_DNA"/>
</dbReference>
<evidence type="ECO:0000256" key="2">
    <source>
        <dbReference type="ARBA" id="ARBA00004687"/>
    </source>
</evidence>
<keyword evidence="13" id="KW-1185">Reference proteome</keyword>
<comment type="pathway">
    <text evidence="2 11">Glycolipid biosynthesis; glycosylphosphatidylinositol-anchor biosynthesis.</text>
</comment>